<dbReference type="AlphaFoldDB" id="B4K450"/>
<feature type="transmembrane region" description="Helical" evidence="1">
    <location>
        <begin position="6"/>
        <end position="27"/>
    </location>
</feature>
<dbReference type="EMBL" id="CH928508">
    <property type="protein sequence ID" value="EDW04369.1"/>
    <property type="molecule type" value="Genomic_DNA"/>
</dbReference>
<dbReference type="Proteomes" id="UP000001070">
    <property type="component" value="Unassembled WGS sequence"/>
</dbReference>
<organism evidence="3">
    <name type="scientific">Drosophila grimshawi</name>
    <name type="common">Hawaiian fruit fly</name>
    <name type="synonym">Idiomyia grimshawi</name>
    <dbReference type="NCBI Taxonomy" id="7222"/>
    <lineage>
        <taxon>Eukaryota</taxon>
        <taxon>Metazoa</taxon>
        <taxon>Ecdysozoa</taxon>
        <taxon>Arthropoda</taxon>
        <taxon>Hexapoda</taxon>
        <taxon>Insecta</taxon>
        <taxon>Pterygota</taxon>
        <taxon>Neoptera</taxon>
        <taxon>Endopterygota</taxon>
        <taxon>Diptera</taxon>
        <taxon>Brachycera</taxon>
        <taxon>Muscomorpha</taxon>
        <taxon>Ephydroidea</taxon>
        <taxon>Drosophilidae</taxon>
        <taxon>Drosophila</taxon>
        <taxon>Hawaiian Drosophila</taxon>
    </lineage>
</organism>
<keyword evidence="1" id="KW-0472">Membrane</keyword>
<dbReference type="OMA" id="PINCTKK"/>
<protein>
    <submittedName>
        <fullName evidence="2">GH23581</fullName>
    </submittedName>
</protein>
<accession>B4K450</accession>
<sequence length="72" mass="7870">MCVVYSFIYGFYFGLAALECYACSYLLGQSDATCLTNASAVRALNCTKKYCLTVRQEAIVSILQSSSHVATH</sequence>
<keyword evidence="1" id="KW-1133">Transmembrane helix</keyword>
<evidence type="ECO:0000313" key="2">
    <source>
        <dbReference type="EMBL" id="EDW04369.1"/>
    </source>
</evidence>
<reference evidence="2 3" key="1">
    <citation type="journal article" date="2007" name="Nature">
        <title>Evolution of genes and genomes on the Drosophila phylogeny.</title>
        <authorList>
            <consortium name="Drosophila 12 Genomes Consortium"/>
            <person name="Clark A.G."/>
            <person name="Eisen M.B."/>
            <person name="Smith D.R."/>
            <person name="Bergman C.M."/>
            <person name="Oliver B."/>
            <person name="Markow T.A."/>
            <person name="Kaufman T.C."/>
            <person name="Kellis M."/>
            <person name="Gelbart W."/>
            <person name="Iyer V.N."/>
            <person name="Pollard D.A."/>
            <person name="Sackton T.B."/>
            <person name="Larracuente A.M."/>
            <person name="Singh N.D."/>
            <person name="Abad J.P."/>
            <person name="Abt D.N."/>
            <person name="Adryan B."/>
            <person name="Aguade M."/>
            <person name="Akashi H."/>
            <person name="Anderson W.W."/>
            <person name="Aquadro C.F."/>
            <person name="Ardell D.H."/>
            <person name="Arguello R."/>
            <person name="Artieri C.G."/>
            <person name="Barbash D.A."/>
            <person name="Barker D."/>
            <person name="Barsanti P."/>
            <person name="Batterham P."/>
            <person name="Batzoglou S."/>
            <person name="Begun D."/>
            <person name="Bhutkar A."/>
            <person name="Blanco E."/>
            <person name="Bosak S.A."/>
            <person name="Bradley R.K."/>
            <person name="Brand A.D."/>
            <person name="Brent M.R."/>
            <person name="Brooks A.N."/>
            <person name="Brown R.H."/>
            <person name="Butlin R.K."/>
            <person name="Caggese C."/>
            <person name="Calvi B.R."/>
            <person name="Bernardo de Carvalho A."/>
            <person name="Caspi A."/>
            <person name="Castrezana S."/>
            <person name="Celniker S.E."/>
            <person name="Chang J.L."/>
            <person name="Chapple C."/>
            <person name="Chatterji S."/>
            <person name="Chinwalla A."/>
            <person name="Civetta A."/>
            <person name="Clifton S.W."/>
            <person name="Comeron J.M."/>
            <person name="Costello J.C."/>
            <person name="Coyne J.A."/>
            <person name="Daub J."/>
            <person name="David R.G."/>
            <person name="Delcher A.L."/>
            <person name="Delehaunty K."/>
            <person name="Do C.B."/>
            <person name="Ebling H."/>
            <person name="Edwards K."/>
            <person name="Eickbush T."/>
            <person name="Evans J.D."/>
            <person name="Filipski A."/>
            <person name="Findeiss S."/>
            <person name="Freyhult E."/>
            <person name="Fulton L."/>
            <person name="Fulton R."/>
            <person name="Garcia A.C."/>
            <person name="Gardiner A."/>
            <person name="Garfield D.A."/>
            <person name="Garvin B.E."/>
            <person name="Gibson G."/>
            <person name="Gilbert D."/>
            <person name="Gnerre S."/>
            <person name="Godfrey J."/>
            <person name="Good R."/>
            <person name="Gotea V."/>
            <person name="Gravely B."/>
            <person name="Greenberg A.J."/>
            <person name="Griffiths-Jones S."/>
            <person name="Gross S."/>
            <person name="Guigo R."/>
            <person name="Gustafson E.A."/>
            <person name="Haerty W."/>
            <person name="Hahn M.W."/>
            <person name="Halligan D.L."/>
            <person name="Halpern A.L."/>
            <person name="Halter G.M."/>
            <person name="Han M.V."/>
            <person name="Heger A."/>
            <person name="Hillier L."/>
            <person name="Hinrichs A.S."/>
            <person name="Holmes I."/>
            <person name="Hoskins R.A."/>
            <person name="Hubisz M.J."/>
            <person name="Hultmark D."/>
            <person name="Huntley M.A."/>
            <person name="Jaffe D.B."/>
            <person name="Jagadeeshan S."/>
            <person name="Jeck W.R."/>
            <person name="Johnson J."/>
            <person name="Jones C.D."/>
            <person name="Jordan W.C."/>
            <person name="Karpen G.H."/>
            <person name="Kataoka E."/>
            <person name="Keightley P.D."/>
            <person name="Kheradpour P."/>
            <person name="Kirkness E.F."/>
            <person name="Koerich L.B."/>
            <person name="Kristiansen K."/>
            <person name="Kudrna D."/>
            <person name="Kulathinal R.J."/>
            <person name="Kumar S."/>
            <person name="Kwok R."/>
            <person name="Lander E."/>
            <person name="Langley C.H."/>
            <person name="Lapoint R."/>
            <person name="Lazzaro B.P."/>
            <person name="Lee S.J."/>
            <person name="Levesque L."/>
            <person name="Li R."/>
            <person name="Lin C.F."/>
            <person name="Lin M.F."/>
            <person name="Lindblad-Toh K."/>
            <person name="Llopart A."/>
            <person name="Long M."/>
            <person name="Low L."/>
            <person name="Lozovsky E."/>
            <person name="Lu J."/>
            <person name="Luo M."/>
            <person name="Machado C.A."/>
            <person name="Makalowski W."/>
            <person name="Marzo M."/>
            <person name="Matsuda M."/>
            <person name="Matzkin L."/>
            <person name="McAllister B."/>
            <person name="McBride C.S."/>
            <person name="McKernan B."/>
            <person name="McKernan K."/>
            <person name="Mendez-Lago M."/>
            <person name="Minx P."/>
            <person name="Mollenhauer M.U."/>
            <person name="Montooth K."/>
            <person name="Mount S.M."/>
            <person name="Mu X."/>
            <person name="Myers E."/>
            <person name="Negre B."/>
            <person name="Newfeld S."/>
            <person name="Nielsen R."/>
            <person name="Noor M.A."/>
            <person name="O'Grady P."/>
            <person name="Pachter L."/>
            <person name="Papaceit M."/>
            <person name="Parisi M.J."/>
            <person name="Parisi M."/>
            <person name="Parts L."/>
            <person name="Pedersen J.S."/>
            <person name="Pesole G."/>
            <person name="Phillippy A.M."/>
            <person name="Ponting C.P."/>
            <person name="Pop M."/>
            <person name="Porcelli D."/>
            <person name="Powell J.R."/>
            <person name="Prohaska S."/>
            <person name="Pruitt K."/>
            <person name="Puig M."/>
            <person name="Quesneville H."/>
            <person name="Ram K.R."/>
            <person name="Rand D."/>
            <person name="Rasmussen M.D."/>
            <person name="Reed L.K."/>
            <person name="Reenan R."/>
            <person name="Reily A."/>
            <person name="Remington K.A."/>
            <person name="Rieger T.T."/>
            <person name="Ritchie M.G."/>
            <person name="Robin C."/>
            <person name="Rogers Y.H."/>
            <person name="Rohde C."/>
            <person name="Rozas J."/>
            <person name="Rubenfield M.J."/>
            <person name="Ruiz A."/>
            <person name="Russo S."/>
            <person name="Salzberg S.L."/>
            <person name="Sanchez-Gracia A."/>
            <person name="Saranga D.J."/>
            <person name="Sato H."/>
            <person name="Schaeffer S.W."/>
            <person name="Schatz M.C."/>
            <person name="Schlenke T."/>
            <person name="Schwartz R."/>
            <person name="Segarra C."/>
            <person name="Singh R.S."/>
            <person name="Sirot L."/>
            <person name="Sirota M."/>
            <person name="Sisneros N.B."/>
            <person name="Smith C.D."/>
            <person name="Smith T.F."/>
            <person name="Spieth J."/>
            <person name="Stage D.E."/>
            <person name="Stark A."/>
            <person name="Stephan W."/>
            <person name="Strausberg R.L."/>
            <person name="Strempel S."/>
            <person name="Sturgill D."/>
            <person name="Sutton G."/>
            <person name="Sutton G.G."/>
            <person name="Tao W."/>
            <person name="Teichmann S."/>
            <person name="Tobari Y.N."/>
            <person name="Tomimura Y."/>
            <person name="Tsolas J.M."/>
            <person name="Valente V.L."/>
            <person name="Venter E."/>
            <person name="Venter J.C."/>
            <person name="Vicario S."/>
            <person name="Vieira F.G."/>
            <person name="Vilella A.J."/>
            <person name="Villasante A."/>
            <person name="Walenz B."/>
            <person name="Wang J."/>
            <person name="Wasserman M."/>
            <person name="Watts T."/>
            <person name="Wilson D."/>
            <person name="Wilson R.K."/>
            <person name="Wing R.A."/>
            <person name="Wolfner M.F."/>
            <person name="Wong A."/>
            <person name="Wong G.K."/>
            <person name="Wu C.I."/>
            <person name="Wu G."/>
            <person name="Yamamoto D."/>
            <person name="Yang H.P."/>
            <person name="Yang S.P."/>
            <person name="Yorke J.A."/>
            <person name="Yoshida K."/>
            <person name="Zdobnov E."/>
            <person name="Zhang P."/>
            <person name="Zhang Y."/>
            <person name="Zimin A.V."/>
            <person name="Baldwin J."/>
            <person name="Abdouelleil A."/>
            <person name="Abdulkadir J."/>
            <person name="Abebe A."/>
            <person name="Abera B."/>
            <person name="Abreu J."/>
            <person name="Acer S.C."/>
            <person name="Aftuck L."/>
            <person name="Alexander A."/>
            <person name="An P."/>
            <person name="Anderson E."/>
            <person name="Anderson S."/>
            <person name="Arachi H."/>
            <person name="Azer M."/>
            <person name="Bachantsang P."/>
            <person name="Barry A."/>
            <person name="Bayul T."/>
            <person name="Berlin A."/>
            <person name="Bessette D."/>
            <person name="Bloom T."/>
            <person name="Blye J."/>
            <person name="Boguslavskiy L."/>
            <person name="Bonnet C."/>
            <person name="Boukhgalter B."/>
            <person name="Bourzgui I."/>
            <person name="Brown A."/>
            <person name="Cahill P."/>
            <person name="Channer S."/>
            <person name="Cheshatsang Y."/>
            <person name="Chuda L."/>
            <person name="Citroen M."/>
            <person name="Collymore A."/>
            <person name="Cooke P."/>
            <person name="Costello M."/>
            <person name="D'Aco K."/>
            <person name="Daza R."/>
            <person name="De Haan G."/>
            <person name="DeGray S."/>
            <person name="DeMaso C."/>
            <person name="Dhargay N."/>
            <person name="Dooley K."/>
            <person name="Dooley E."/>
            <person name="Doricent M."/>
            <person name="Dorje P."/>
            <person name="Dorjee K."/>
            <person name="Dupes A."/>
            <person name="Elong R."/>
            <person name="Falk J."/>
            <person name="Farina A."/>
            <person name="Faro S."/>
            <person name="Ferguson D."/>
            <person name="Fisher S."/>
            <person name="Foley C.D."/>
            <person name="Franke A."/>
            <person name="Friedrich D."/>
            <person name="Gadbois L."/>
            <person name="Gearin G."/>
            <person name="Gearin C.R."/>
            <person name="Giannoukos G."/>
            <person name="Goode T."/>
            <person name="Graham J."/>
            <person name="Grandbois E."/>
            <person name="Grewal S."/>
            <person name="Gyaltsen K."/>
            <person name="Hafez N."/>
            <person name="Hagos B."/>
            <person name="Hall J."/>
            <person name="Henson C."/>
            <person name="Hollinger A."/>
            <person name="Honan T."/>
            <person name="Huard M.D."/>
            <person name="Hughes L."/>
            <person name="Hurhula B."/>
            <person name="Husby M.E."/>
            <person name="Kamat A."/>
            <person name="Kanga B."/>
            <person name="Kashin S."/>
            <person name="Khazanovich D."/>
            <person name="Kisner P."/>
            <person name="Lance K."/>
            <person name="Lara M."/>
            <person name="Lee W."/>
            <person name="Lennon N."/>
            <person name="Letendre F."/>
            <person name="LeVine R."/>
            <person name="Lipovsky A."/>
            <person name="Liu X."/>
            <person name="Liu J."/>
            <person name="Liu S."/>
            <person name="Lokyitsang T."/>
            <person name="Lokyitsang Y."/>
            <person name="Lubonja R."/>
            <person name="Lui A."/>
            <person name="MacDonald P."/>
            <person name="Magnisalis V."/>
            <person name="Maru K."/>
            <person name="Matthews C."/>
            <person name="McCusker W."/>
            <person name="McDonough S."/>
            <person name="Mehta T."/>
            <person name="Meldrim J."/>
            <person name="Meneus L."/>
            <person name="Mihai O."/>
            <person name="Mihalev A."/>
            <person name="Mihova T."/>
            <person name="Mittelman R."/>
            <person name="Mlenga V."/>
            <person name="Montmayeur A."/>
            <person name="Mulrain L."/>
            <person name="Navidi A."/>
            <person name="Naylor J."/>
            <person name="Negash T."/>
            <person name="Nguyen T."/>
            <person name="Nguyen N."/>
            <person name="Nicol R."/>
            <person name="Norbu C."/>
            <person name="Norbu N."/>
            <person name="Novod N."/>
            <person name="O'Neill B."/>
            <person name="Osman S."/>
            <person name="Markiewicz E."/>
            <person name="Oyono O.L."/>
            <person name="Patti C."/>
            <person name="Phunkhang P."/>
            <person name="Pierre F."/>
            <person name="Priest M."/>
            <person name="Raghuraman S."/>
            <person name="Rege F."/>
            <person name="Reyes R."/>
            <person name="Rise C."/>
            <person name="Rogov P."/>
            <person name="Ross K."/>
            <person name="Ryan E."/>
            <person name="Settipalli S."/>
            <person name="Shea T."/>
            <person name="Sherpa N."/>
            <person name="Shi L."/>
            <person name="Shih D."/>
            <person name="Sparrow T."/>
            <person name="Spaulding J."/>
            <person name="Stalker J."/>
            <person name="Stange-Thomann N."/>
            <person name="Stavropoulos S."/>
            <person name="Stone C."/>
            <person name="Strader C."/>
            <person name="Tesfaye S."/>
            <person name="Thomson T."/>
            <person name="Thoulutsang Y."/>
            <person name="Thoulutsang D."/>
            <person name="Topham K."/>
            <person name="Topping I."/>
            <person name="Tsamla T."/>
            <person name="Vassiliev H."/>
            <person name="Vo A."/>
            <person name="Wangchuk T."/>
            <person name="Wangdi T."/>
            <person name="Weiand M."/>
            <person name="Wilkinson J."/>
            <person name="Wilson A."/>
            <person name="Yadav S."/>
            <person name="Young G."/>
            <person name="Yu Q."/>
            <person name="Zembek L."/>
            <person name="Zhong D."/>
            <person name="Zimmer A."/>
            <person name="Zwirko Z."/>
            <person name="Jaffe D.B."/>
            <person name="Alvarez P."/>
            <person name="Brockman W."/>
            <person name="Butler J."/>
            <person name="Chin C."/>
            <person name="Gnerre S."/>
            <person name="Grabherr M."/>
            <person name="Kleber M."/>
            <person name="Mauceli E."/>
            <person name="MacCallum I."/>
        </authorList>
    </citation>
    <scope>NUCLEOTIDE SEQUENCE [LARGE SCALE GENOMIC DNA]</scope>
    <source>
        <strain evidence="3">Tucson 15287-2541.00</strain>
    </source>
</reference>
<dbReference type="OrthoDB" id="6331233at2759"/>
<keyword evidence="3" id="KW-1185">Reference proteome</keyword>
<evidence type="ECO:0000256" key="1">
    <source>
        <dbReference type="SAM" id="Phobius"/>
    </source>
</evidence>
<dbReference type="STRING" id="7222.B4K450"/>
<evidence type="ECO:0000313" key="3">
    <source>
        <dbReference type="Proteomes" id="UP000001070"/>
    </source>
</evidence>
<gene>
    <name evidence="2" type="primary">Dgri\GH23581</name>
    <name evidence="2" type="ORF">Dgri_GH23581</name>
</gene>
<keyword evidence="1" id="KW-0812">Transmembrane</keyword>
<dbReference type="HOGENOM" id="CLU_2724850_0_0_1"/>
<dbReference type="PhylomeDB" id="B4K450"/>
<proteinExistence type="predicted"/>
<name>B4K450_DROGR</name>